<protein>
    <submittedName>
        <fullName evidence="1">Uncharacterized protein</fullName>
    </submittedName>
</protein>
<organism evidence="1 2">
    <name type="scientific">Flavobacterium silvaticum</name>
    <dbReference type="NCBI Taxonomy" id="1852020"/>
    <lineage>
        <taxon>Bacteria</taxon>
        <taxon>Pseudomonadati</taxon>
        <taxon>Bacteroidota</taxon>
        <taxon>Flavobacteriia</taxon>
        <taxon>Flavobacteriales</taxon>
        <taxon>Flavobacteriaceae</taxon>
        <taxon>Flavobacterium</taxon>
    </lineage>
</organism>
<gene>
    <name evidence="1" type="ORF">G6047_11300</name>
</gene>
<name>A0A972JG31_9FLAO</name>
<sequence length="46" mass="5358">MLFTIQKKKQEKSEDNQPASLYLNPFLKSILGLDEKKKLEKPVNPQ</sequence>
<evidence type="ECO:0000313" key="1">
    <source>
        <dbReference type="EMBL" id="NMH28619.1"/>
    </source>
</evidence>
<dbReference type="EMBL" id="JAAMPU010000106">
    <property type="protein sequence ID" value="NMH28619.1"/>
    <property type="molecule type" value="Genomic_DNA"/>
</dbReference>
<dbReference type="RefSeq" id="WP_169527726.1">
    <property type="nucleotide sequence ID" value="NZ_JAAMPU010000106.1"/>
</dbReference>
<reference evidence="1" key="1">
    <citation type="submission" date="2020-02" db="EMBL/GenBank/DDBJ databases">
        <title>Flavobacterium sp. genome.</title>
        <authorList>
            <person name="Jung H.S."/>
            <person name="Baek J.H."/>
            <person name="Jeon C.O."/>
        </authorList>
    </citation>
    <scope>NUCLEOTIDE SEQUENCE</scope>
    <source>
        <strain evidence="1">SE-s28</strain>
    </source>
</reference>
<comment type="caution">
    <text evidence="1">The sequence shown here is derived from an EMBL/GenBank/DDBJ whole genome shotgun (WGS) entry which is preliminary data.</text>
</comment>
<proteinExistence type="predicted"/>
<dbReference type="Proteomes" id="UP000712080">
    <property type="component" value="Unassembled WGS sequence"/>
</dbReference>
<evidence type="ECO:0000313" key="2">
    <source>
        <dbReference type="Proteomes" id="UP000712080"/>
    </source>
</evidence>
<keyword evidence="2" id="KW-1185">Reference proteome</keyword>
<dbReference type="AlphaFoldDB" id="A0A972JG31"/>
<accession>A0A972JG31</accession>